<dbReference type="EMBL" id="JAFLEQ010000003">
    <property type="protein sequence ID" value="MBN9643139.1"/>
    <property type="molecule type" value="Genomic_DNA"/>
</dbReference>
<feature type="transmembrane region" description="Helical" evidence="2">
    <location>
        <begin position="205"/>
        <end position="229"/>
    </location>
</feature>
<reference evidence="3" key="1">
    <citation type="submission" date="2021-03" db="EMBL/GenBank/DDBJ databases">
        <authorList>
            <person name="Sun Q."/>
        </authorList>
    </citation>
    <scope>NUCLEOTIDE SEQUENCE</scope>
    <source>
        <strain evidence="3">CCM 8862</strain>
    </source>
</reference>
<sequence length="235" mass="23776">MVGYTGEVTIGYHAVPVAPDPRLPPFDPGAAPTPPLWRFTIGEGAKTTATDAAVFPLDGTITAYRLGDMPGGLPPQGAPDERKQVIDHLVVHVDGAQLSLVGQVAATGHRRDTTGVTIATGQPAEPFSTAASNRSTVTVASLTAMTSGTLMGTPDRFASVHSLIGPVMTLEATADRDCGNPSRPPVRPAEIPAATSTAGSSPAAVFGGTAAVVGIIGFCALLAGVVLSLPGTPHR</sequence>
<keyword evidence="2" id="KW-0812">Transmembrane</keyword>
<evidence type="ECO:0000256" key="1">
    <source>
        <dbReference type="SAM" id="MobiDB-lite"/>
    </source>
</evidence>
<feature type="compositionally biased region" description="Low complexity" evidence="1">
    <location>
        <begin position="192"/>
        <end position="201"/>
    </location>
</feature>
<dbReference type="Proteomes" id="UP000664332">
    <property type="component" value="Unassembled WGS sequence"/>
</dbReference>
<gene>
    <name evidence="3" type="ORF">JZY06_00615</name>
</gene>
<keyword evidence="4" id="KW-1185">Reference proteome</keyword>
<evidence type="ECO:0000256" key="2">
    <source>
        <dbReference type="SAM" id="Phobius"/>
    </source>
</evidence>
<evidence type="ECO:0000313" key="3">
    <source>
        <dbReference type="EMBL" id="MBN9643139.1"/>
    </source>
</evidence>
<keyword evidence="2" id="KW-0472">Membrane</keyword>
<proteinExistence type="predicted"/>
<comment type="caution">
    <text evidence="3">The sequence shown here is derived from an EMBL/GenBank/DDBJ whole genome shotgun (WGS) entry which is preliminary data.</text>
</comment>
<accession>A0A939DYH3</accession>
<protein>
    <submittedName>
        <fullName evidence="3">Uncharacterized protein</fullName>
    </submittedName>
</protein>
<name>A0A939DYH3_9CORY</name>
<organism evidence="3 4">
    <name type="scientific">Corynebacterium mendelii</name>
    <dbReference type="NCBI Taxonomy" id="2765362"/>
    <lineage>
        <taxon>Bacteria</taxon>
        <taxon>Bacillati</taxon>
        <taxon>Actinomycetota</taxon>
        <taxon>Actinomycetes</taxon>
        <taxon>Mycobacteriales</taxon>
        <taxon>Corynebacteriaceae</taxon>
        <taxon>Corynebacterium</taxon>
    </lineage>
</organism>
<keyword evidence="2" id="KW-1133">Transmembrane helix</keyword>
<evidence type="ECO:0000313" key="4">
    <source>
        <dbReference type="Proteomes" id="UP000664332"/>
    </source>
</evidence>
<feature type="region of interest" description="Disordered" evidence="1">
    <location>
        <begin position="174"/>
        <end position="201"/>
    </location>
</feature>
<dbReference type="AlphaFoldDB" id="A0A939DYH3"/>